<dbReference type="RefSeq" id="WP_027261419.1">
    <property type="nucleotide sequence ID" value="NZ_FPAW01000004.1"/>
</dbReference>
<dbReference type="STRING" id="999627.SAMN05216236_1043"/>
<dbReference type="eggNOG" id="ENOG503315B">
    <property type="taxonomic scope" value="Bacteria"/>
</dbReference>
<proteinExistence type="predicted"/>
<keyword evidence="1" id="KW-0812">Transmembrane</keyword>
<evidence type="ECO:0000313" key="3">
    <source>
        <dbReference type="Proteomes" id="UP000182466"/>
    </source>
</evidence>
<sequence length="72" mass="7730">MFEIMIWAGAALSLVGLAGLVWCILRVAKARRAKLSEDDMRATLQSVLPMNMAALFVSVIGLMLIVVGIILG</sequence>
<keyword evidence="3" id="KW-1185">Reference proteome</keyword>
<keyword evidence="1" id="KW-1133">Transmembrane helix</keyword>
<reference evidence="2 3" key="1">
    <citation type="submission" date="2016-10" db="EMBL/GenBank/DDBJ databases">
        <authorList>
            <person name="de Groot N.N."/>
        </authorList>
    </citation>
    <scope>NUCLEOTIDE SEQUENCE [LARGE SCALE GENOMIC DNA]</scope>
    <source>
        <strain evidence="2 3">CGMCC 1.10959</strain>
    </source>
</reference>
<dbReference type="AlphaFoldDB" id="A0A1I6ZAQ5"/>
<dbReference type="Proteomes" id="UP000182466">
    <property type="component" value="Unassembled WGS sequence"/>
</dbReference>
<gene>
    <name evidence="2" type="ORF">SAMN05216236_1043</name>
</gene>
<evidence type="ECO:0000313" key="2">
    <source>
        <dbReference type="EMBL" id="SFT59755.1"/>
    </source>
</evidence>
<organism evidence="2 3">
    <name type="scientific">Sedimentitalea nanhaiensis</name>
    <dbReference type="NCBI Taxonomy" id="999627"/>
    <lineage>
        <taxon>Bacteria</taxon>
        <taxon>Pseudomonadati</taxon>
        <taxon>Pseudomonadota</taxon>
        <taxon>Alphaproteobacteria</taxon>
        <taxon>Rhodobacterales</taxon>
        <taxon>Paracoccaceae</taxon>
        <taxon>Sedimentitalea</taxon>
    </lineage>
</organism>
<name>A0A1I6ZAQ5_9RHOB</name>
<keyword evidence="1" id="KW-0472">Membrane</keyword>
<feature type="transmembrane region" description="Helical" evidence="1">
    <location>
        <begin position="6"/>
        <end position="28"/>
    </location>
</feature>
<protein>
    <submittedName>
        <fullName evidence="2">Uncharacterized protein</fullName>
    </submittedName>
</protein>
<accession>A0A1I6ZAQ5</accession>
<dbReference type="OrthoDB" id="7875737at2"/>
<evidence type="ECO:0000256" key="1">
    <source>
        <dbReference type="SAM" id="Phobius"/>
    </source>
</evidence>
<feature type="transmembrane region" description="Helical" evidence="1">
    <location>
        <begin position="48"/>
        <end position="71"/>
    </location>
</feature>
<dbReference type="EMBL" id="FPAW01000004">
    <property type="protein sequence ID" value="SFT59755.1"/>
    <property type="molecule type" value="Genomic_DNA"/>
</dbReference>